<dbReference type="Gramene" id="OE9A060913T1">
    <property type="protein sequence ID" value="OE9A060913C1"/>
    <property type="gene ID" value="OE9A060913"/>
</dbReference>
<organism evidence="1 2">
    <name type="scientific">Olea europaea subsp. europaea</name>
    <dbReference type="NCBI Taxonomy" id="158383"/>
    <lineage>
        <taxon>Eukaryota</taxon>
        <taxon>Viridiplantae</taxon>
        <taxon>Streptophyta</taxon>
        <taxon>Embryophyta</taxon>
        <taxon>Tracheophyta</taxon>
        <taxon>Spermatophyta</taxon>
        <taxon>Magnoliopsida</taxon>
        <taxon>eudicotyledons</taxon>
        <taxon>Gunneridae</taxon>
        <taxon>Pentapetalae</taxon>
        <taxon>asterids</taxon>
        <taxon>lamiids</taxon>
        <taxon>Lamiales</taxon>
        <taxon>Oleaceae</taxon>
        <taxon>Oleeae</taxon>
        <taxon>Olea</taxon>
    </lineage>
</organism>
<protein>
    <submittedName>
        <fullName evidence="1">Uncharacterized protein</fullName>
    </submittedName>
</protein>
<accession>A0A8S0USV0</accession>
<dbReference type="EMBL" id="CACTIH010009029">
    <property type="protein sequence ID" value="CAA3019677.1"/>
    <property type="molecule type" value="Genomic_DNA"/>
</dbReference>
<keyword evidence="2" id="KW-1185">Reference proteome</keyword>
<evidence type="ECO:0000313" key="1">
    <source>
        <dbReference type="EMBL" id="CAA3019677.1"/>
    </source>
</evidence>
<proteinExistence type="predicted"/>
<dbReference type="Proteomes" id="UP000594638">
    <property type="component" value="Unassembled WGS sequence"/>
</dbReference>
<dbReference type="AlphaFoldDB" id="A0A8S0USV0"/>
<evidence type="ECO:0000313" key="2">
    <source>
        <dbReference type="Proteomes" id="UP000594638"/>
    </source>
</evidence>
<name>A0A8S0USV0_OLEEU</name>
<reference evidence="1 2" key="1">
    <citation type="submission" date="2019-12" db="EMBL/GenBank/DDBJ databases">
        <authorList>
            <person name="Alioto T."/>
            <person name="Alioto T."/>
            <person name="Gomez Garrido J."/>
        </authorList>
    </citation>
    <scope>NUCLEOTIDE SEQUENCE [LARGE SCALE GENOMIC DNA]</scope>
</reference>
<gene>
    <name evidence="1" type="ORF">OLEA9_A060913</name>
</gene>
<comment type="caution">
    <text evidence="1">The sequence shown here is derived from an EMBL/GenBank/DDBJ whole genome shotgun (WGS) entry which is preliminary data.</text>
</comment>
<sequence length="75" mass="8064">MLEIAASDERGYKCGAFIKSVETDGRVEIDLDEAVGIEGAGLMTTSSGVLGYDRSGDGRGRVVHESKYLSIDPRR</sequence>